<protein>
    <recommendedName>
        <fullName evidence="3">DUF4054 domain-containing protein</fullName>
    </recommendedName>
</protein>
<dbReference type="Proteomes" id="UP000008207">
    <property type="component" value="Chromosome"/>
</dbReference>
<dbReference type="RefSeq" id="WP_015932630.1">
    <property type="nucleotide sequence ID" value="NC_011894.1"/>
</dbReference>
<evidence type="ECO:0000313" key="1">
    <source>
        <dbReference type="EMBL" id="ACL61047.1"/>
    </source>
</evidence>
<dbReference type="Pfam" id="PF13262">
    <property type="entry name" value="DUF4054"/>
    <property type="match status" value="1"/>
</dbReference>
<dbReference type="EMBL" id="CP001349">
    <property type="protein sequence ID" value="ACL61047.1"/>
    <property type="molecule type" value="Genomic_DNA"/>
</dbReference>
<dbReference type="AlphaFoldDB" id="B8IAK2"/>
<dbReference type="InterPro" id="IPR025127">
    <property type="entry name" value="DUF4054"/>
</dbReference>
<name>B8IAK2_METNO</name>
<dbReference type="HOGENOM" id="CLU_1978929_0_0_5"/>
<keyword evidence="2" id="KW-1185">Reference proteome</keyword>
<reference evidence="1 2" key="1">
    <citation type="submission" date="2009-01" db="EMBL/GenBank/DDBJ databases">
        <title>Complete sequence of chromosome of Methylobacterium nodulans ORS 2060.</title>
        <authorList>
            <consortium name="US DOE Joint Genome Institute"/>
            <person name="Lucas S."/>
            <person name="Copeland A."/>
            <person name="Lapidus A."/>
            <person name="Glavina del Rio T."/>
            <person name="Dalin E."/>
            <person name="Tice H."/>
            <person name="Bruce D."/>
            <person name="Goodwin L."/>
            <person name="Pitluck S."/>
            <person name="Sims D."/>
            <person name="Brettin T."/>
            <person name="Detter J.C."/>
            <person name="Han C."/>
            <person name="Larimer F."/>
            <person name="Land M."/>
            <person name="Hauser L."/>
            <person name="Kyrpides N."/>
            <person name="Ivanova N."/>
            <person name="Marx C.J."/>
            <person name="Richardson P."/>
        </authorList>
    </citation>
    <scope>NUCLEOTIDE SEQUENCE [LARGE SCALE GENOMIC DNA]</scope>
    <source>
        <strain evidence="2">LMG 21967 / CNCM I-2342 / ORS 2060</strain>
    </source>
</reference>
<dbReference type="OrthoDB" id="7583638at2"/>
<evidence type="ECO:0008006" key="3">
    <source>
        <dbReference type="Google" id="ProtNLM"/>
    </source>
</evidence>
<sequence>MAYAPPTPADLKARFPAFGTVPDETISVALEDAASVADNGWPDADRRKAVMLQAAHDMTLRGIGTGAEAELAKAGALGFTSFRSGQLQLDRAEDSAQASGDPLAQTTYGRQLLDLFRQRSPGILVI</sequence>
<accession>B8IAK2</accession>
<evidence type="ECO:0000313" key="2">
    <source>
        <dbReference type="Proteomes" id="UP000008207"/>
    </source>
</evidence>
<proteinExistence type="predicted"/>
<dbReference type="eggNOG" id="ENOG503119Z">
    <property type="taxonomic scope" value="Bacteria"/>
</dbReference>
<dbReference type="STRING" id="460265.Mnod_6241"/>
<gene>
    <name evidence="1" type="ordered locus">Mnod_6241</name>
</gene>
<dbReference type="KEGG" id="mno:Mnod_6241"/>
<organism evidence="1 2">
    <name type="scientific">Methylobacterium nodulans (strain LMG 21967 / CNCM I-2342 / ORS 2060)</name>
    <dbReference type="NCBI Taxonomy" id="460265"/>
    <lineage>
        <taxon>Bacteria</taxon>
        <taxon>Pseudomonadati</taxon>
        <taxon>Pseudomonadota</taxon>
        <taxon>Alphaproteobacteria</taxon>
        <taxon>Hyphomicrobiales</taxon>
        <taxon>Methylobacteriaceae</taxon>
        <taxon>Methylobacterium</taxon>
    </lineage>
</organism>